<evidence type="ECO:0000313" key="3">
    <source>
        <dbReference type="EMBL" id="KAG8371196.1"/>
    </source>
</evidence>
<organism evidence="3 4">
    <name type="scientific">Buddleja alternifolia</name>
    <dbReference type="NCBI Taxonomy" id="168488"/>
    <lineage>
        <taxon>Eukaryota</taxon>
        <taxon>Viridiplantae</taxon>
        <taxon>Streptophyta</taxon>
        <taxon>Embryophyta</taxon>
        <taxon>Tracheophyta</taxon>
        <taxon>Spermatophyta</taxon>
        <taxon>Magnoliopsida</taxon>
        <taxon>eudicotyledons</taxon>
        <taxon>Gunneridae</taxon>
        <taxon>Pentapetalae</taxon>
        <taxon>asterids</taxon>
        <taxon>lamiids</taxon>
        <taxon>Lamiales</taxon>
        <taxon>Scrophulariaceae</taxon>
        <taxon>Buddlejeae</taxon>
        <taxon>Buddleja</taxon>
    </lineage>
</organism>
<reference evidence="3" key="1">
    <citation type="submission" date="2019-10" db="EMBL/GenBank/DDBJ databases">
        <authorList>
            <person name="Zhang R."/>
            <person name="Pan Y."/>
            <person name="Wang J."/>
            <person name="Ma R."/>
            <person name="Yu S."/>
        </authorList>
    </citation>
    <scope>NUCLEOTIDE SEQUENCE</scope>
    <source>
        <strain evidence="3">LA-IB0</strain>
        <tissue evidence="3">Leaf</tissue>
    </source>
</reference>
<protein>
    <submittedName>
        <fullName evidence="3">Uncharacterized protein</fullName>
    </submittedName>
</protein>
<evidence type="ECO:0000256" key="2">
    <source>
        <dbReference type="SAM" id="SignalP"/>
    </source>
</evidence>
<evidence type="ECO:0000313" key="4">
    <source>
        <dbReference type="Proteomes" id="UP000826271"/>
    </source>
</evidence>
<keyword evidence="1" id="KW-1133">Transmembrane helix</keyword>
<feature type="chain" id="PRO_5043361300" evidence="2">
    <location>
        <begin position="27"/>
        <end position="143"/>
    </location>
</feature>
<accession>A0AAV6WKX1</accession>
<keyword evidence="1" id="KW-0812">Transmembrane</keyword>
<dbReference type="AlphaFoldDB" id="A0AAV6WKX1"/>
<dbReference type="Proteomes" id="UP000826271">
    <property type="component" value="Unassembled WGS sequence"/>
</dbReference>
<gene>
    <name evidence="3" type="ORF">BUALT_Bualt13G0061900</name>
</gene>
<feature type="transmembrane region" description="Helical" evidence="1">
    <location>
        <begin position="122"/>
        <end position="140"/>
    </location>
</feature>
<keyword evidence="2" id="KW-0732">Signal</keyword>
<sequence>MQLLKKFHLLQLIFILNIIFFPSSISQDLIHCGTIRTKSSYHNQNSSNPSQLSQIIPCKSNNYKRRLLKMGTRVSFDVPDHVPNPCDQCEKRDGNCGAGLRCLCHPKLCKDKVVSVGAVLKPYGNILFYMVLFIIVMGFFHES</sequence>
<dbReference type="EMBL" id="WHWC01000013">
    <property type="protein sequence ID" value="KAG8371196.1"/>
    <property type="molecule type" value="Genomic_DNA"/>
</dbReference>
<feature type="signal peptide" evidence="2">
    <location>
        <begin position="1"/>
        <end position="26"/>
    </location>
</feature>
<proteinExistence type="predicted"/>
<comment type="caution">
    <text evidence="3">The sequence shown here is derived from an EMBL/GenBank/DDBJ whole genome shotgun (WGS) entry which is preliminary data.</text>
</comment>
<name>A0AAV6WKX1_9LAMI</name>
<keyword evidence="1" id="KW-0472">Membrane</keyword>
<evidence type="ECO:0000256" key="1">
    <source>
        <dbReference type="SAM" id="Phobius"/>
    </source>
</evidence>
<keyword evidence="4" id="KW-1185">Reference proteome</keyword>